<evidence type="ECO:0000313" key="2">
    <source>
        <dbReference type="Proteomes" id="UP001153332"/>
    </source>
</evidence>
<gene>
    <name evidence="1" type="ORF">O1611_g1728</name>
</gene>
<dbReference type="Proteomes" id="UP001153332">
    <property type="component" value="Unassembled WGS sequence"/>
</dbReference>
<proteinExistence type="predicted"/>
<protein>
    <submittedName>
        <fullName evidence="1">Uncharacterized protein</fullName>
    </submittedName>
</protein>
<organism evidence="1 2">
    <name type="scientific">Lasiodiplodia mahajangana</name>
    <dbReference type="NCBI Taxonomy" id="1108764"/>
    <lineage>
        <taxon>Eukaryota</taxon>
        <taxon>Fungi</taxon>
        <taxon>Dikarya</taxon>
        <taxon>Ascomycota</taxon>
        <taxon>Pezizomycotina</taxon>
        <taxon>Dothideomycetes</taxon>
        <taxon>Dothideomycetes incertae sedis</taxon>
        <taxon>Botryosphaeriales</taxon>
        <taxon>Botryosphaeriaceae</taxon>
        <taxon>Lasiodiplodia</taxon>
    </lineage>
</organism>
<keyword evidence="2" id="KW-1185">Reference proteome</keyword>
<dbReference type="EMBL" id="JAPUUL010000211">
    <property type="protein sequence ID" value="KAJ8131895.1"/>
    <property type="molecule type" value="Genomic_DNA"/>
</dbReference>
<accession>A0ACC2JWN9</accession>
<comment type="caution">
    <text evidence="1">The sequence shown here is derived from an EMBL/GenBank/DDBJ whole genome shotgun (WGS) entry which is preliminary data.</text>
</comment>
<name>A0ACC2JWN9_9PEZI</name>
<reference evidence="1" key="1">
    <citation type="submission" date="2022-12" db="EMBL/GenBank/DDBJ databases">
        <title>Genome Sequence of Lasiodiplodia mahajangana.</title>
        <authorList>
            <person name="Buettner E."/>
        </authorList>
    </citation>
    <scope>NUCLEOTIDE SEQUENCE</scope>
    <source>
        <strain evidence="1">VT137</strain>
    </source>
</reference>
<evidence type="ECO:0000313" key="1">
    <source>
        <dbReference type="EMBL" id="KAJ8131895.1"/>
    </source>
</evidence>
<sequence>MNETQDAHSVAEMGRLTVAVSMTTWTFLVVIAWGLIGYEIHRARKRCLTDLENGAPALVGTVDGDVPLENVLQGTRYSEMPTPAKSSFGSWSETQPRDSQGSGEGPPIRDFFHKITKVFKG</sequence>